<organism evidence="1 2">
    <name type="scientific">Populus alba x Populus x berolinensis</name>
    <dbReference type="NCBI Taxonomy" id="444605"/>
    <lineage>
        <taxon>Eukaryota</taxon>
        <taxon>Viridiplantae</taxon>
        <taxon>Streptophyta</taxon>
        <taxon>Embryophyta</taxon>
        <taxon>Tracheophyta</taxon>
        <taxon>Spermatophyta</taxon>
        <taxon>Magnoliopsida</taxon>
        <taxon>eudicotyledons</taxon>
        <taxon>Gunneridae</taxon>
        <taxon>Pentapetalae</taxon>
        <taxon>rosids</taxon>
        <taxon>fabids</taxon>
        <taxon>Malpighiales</taxon>
        <taxon>Salicaceae</taxon>
        <taxon>Saliceae</taxon>
        <taxon>Populus</taxon>
    </lineage>
</organism>
<name>A0AAD6QPT3_9ROSI</name>
<accession>A0AAD6QPT3</accession>
<reference evidence="1" key="1">
    <citation type="journal article" date="2023" name="Mol. Ecol. Resour.">
        <title>Chromosome-level genome assembly of a triploid poplar Populus alba 'Berolinensis'.</title>
        <authorList>
            <person name="Chen S."/>
            <person name="Yu Y."/>
            <person name="Wang X."/>
            <person name="Wang S."/>
            <person name="Zhang T."/>
            <person name="Zhou Y."/>
            <person name="He R."/>
            <person name="Meng N."/>
            <person name="Wang Y."/>
            <person name="Liu W."/>
            <person name="Liu Z."/>
            <person name="Liu J."/>
            <person name="Guo Q."/>
            <person name="Huang H."/>
            <person name="Sederoff R.R."/>
            <person name="Wang G."/>
            <person name="Qu G."/>
            <person name="Chen S."/>
        </authorList>
    </citation>
    <scope>NUCLEOTIDE SEQUENCE</scope>
    <source>
        <strain evidence="1">SC-2020</strain>
    </source>
</reference>
<evidence type="ECO:0000313" key="1">
    <source>
        <dbReference type="EMBL" id="KAJ6994269.1"/>
    </source>
</evidence>
<gene>
    <name evidence="1" type="ORF">NC653_017179</name>
</gene>
<dbReference type="Proteomes" id="UP001164929">
    <property type="component" value="Chromosome 6"/>
</dbReference>
<dbReference type="EMBL" id="JAQIZT010000006">
    <property type="protein sequence ID" value="KAJ6994269.1"/>
    <property type="molecule type" value="Genomic_DNA"/>
</dbReference>
<evidence type="ECO:0000313" key="2">
    <source>
        <dbReference type="Proteomes" id="UP001164929"/>
    </source>
</evidence>
<sequence>MVVKNPLRLETRVVKNRLRWQKLVVRNPLGKQSWKIKLAVKNPLRP</sequence>
<keyword evidence="2" id="KW-1185">Reference proteome</keyword>
<proteinExistence type="predicted"/>
<comment type="caution">
    <text evidence="1">The sequence shown here is derived from an EMBL/GenBank/DDBJ whole genome shotgun (WGS) entry which is preliminary data.</text>
</comment>
<dbReference type="AlphaFoldDB" id="A0AAD6QPT3"/>
<protein>
    <submittedName>
        <fullName evidence="1">Uncharacterized protein</fullName>
    </submittedName>
</protein>